<sequence length="46" mass="4850">MPTFFSRPLFGSKHSGVGQKPKAKATLLEVLCVTAFGLGLLATLSE</sequence>
<dbReference type="Proteomes" id="UP000176944">
    <property type="component" value="Chromosome"/>
</dbReference>
<organism evidence="1">
    <name type="scientific">Moorena producens (strain JHB)</name>
    <dbReference type="NCBI Taxonomy" id="1454205"/>
    <lineage>
        <taxon>Bacteria</taxon>
        <taxon>Bacillati</taxon>
        <taxon>Cyanobacteriota</taxon>
        <taxon>Cyanophyceae</taxon>
        <taxon>Coleofasciculales</taxon>
        <taxon>Coleofasciculaceae</taxon>
        <taxon>Moorena</taxon>
    </lineage>
</organism>
<proteinExistence type="predicted"/>
<dbReference type="AlphaFoldDB" id="A0A9Q9SSQ4"/>
<reference evidence="1" key="2">
    <citation type="submission" date="2022-10" db="EMBL/GenBank/DDBJ databases">
        <authorList>
            <person name="Ngo T.-E."/>
        </authorList>
    </citation>
    <scope>NUCLEOTIDE SEQUENCE</scope>
    <source>
        <strain evidence="1">JHB</strain>
    </source>
</reference>
<gene>
    <name evidence="1" type="ORF">BJP36_42015</name>
</gene>
<evidence type="ECO:0000313" key="1">
    <source>
        <dbReference type="EMBL" id="WAN68937.1"/>
    </source>
</evidence>
<dbReference type="EMBL" id="CP017708">
    <property type="protein sequence ID" value="WAN68937.1"/>
    <property type="molecule type" value="Genomic_DNA"/>
</dbReference>
<name>A0A9Q9SSQ4_MOOP1</name>
<accession>A0A9Q9SSQ4</accession>
<protein>
    <submittedName>
        <fullName evidence="1">Uncharacterized protein</fullName>
    </submittedName>
</protein>
<reference evidence="1" key="1">
    <citation type="journal article" date="2017" name="Proc. Natl. Acad. Sci. U.S.A.">
        <title>Comparative genomics uncovers the prolific and distinctive metabolic potential of the cyanobacterial genus Moorea.</title>
        <authorList>
            <person name="Leao T."/>
            <person name="Castelao G."/>
            <person name="Korobeynikov A."/>
            <person name="Monroe E.A."/>
            <person name="Podell S."/>
            <person name="Glukhov E."/>
            <person name="Allen E.E."/>
            <person name="Gerwick W.H."/>
            <person name="Gerwick L."/>
        </authorList>
    </citation>
    <scope>NUCLEOTIDE SEQUENCE</scope>
    <source>
        <strain evidence="1">JHB</strain>
    </source>
</reference>